<evidence type="ECO:0000259" key="3">
    <source>
        <dbReference type="Pfam" id="PF06580"/>
    </source>
</evidence>
<protein>
    <submittedName>
        <fullName evidence="4">Histidine kinase</fullName>
    </submittedName>
</protein>
<name>A0A8J6M0C1_9ALTE</name>
<gene>
    <name evidence="4" type="ORF">H8B19_14355</name>
</gene>
<feature type="transmembrane region" description="Helical" evidence="2">
    <location>
        <begin position="30"/>
        <end position="48"/>
    </location>
</feature>
<feature type="domain" description="Signal transduction histidine kinase internal region" evidence="3">
    <location>
        <begin position="290"/>
        <end position="368"/>
    </location>
</feature>
<dbReference type="Pfam" id="PF06580">
    <property type="entry name" value="His_kinase"/>
    <property type="match status" value="1"/>
</dbReference>
<dbReference type="EMBL" id="JACNEP010000013">
    <property type="protein sequence ID" value="MBC3767064.1"/>
    <property type="molecule type" value="Genomic_DNA"/>
</dbReference>
<dbReference type="GO" id="GO:0000155">
    <property type="term" value="F:phosphorelay sensor kinase activity"/>
    <property type="evidence" value="ECO:0007669"/>
    <property type="project" value="InterPro"/>
</dbReference>
<evidence type="ECO:0000256" key="1">
    <source>
        <dbReference type="SAM" id="MobiDB-lite"/>
    </source>
</evidence>
<evidence type="ECO:0000313" key="5">
    <source>
        <dbReference type="Proteomes" id="UP000601768"/>
    </source>
</evidence>
<accession>A0A8J6M0C1</accession>
<feature type="transmembrane region" description="Helical" evidence="2">
    <location>
        <begin position="207"/>
        <end position="233"/>
    </location>
</feature>
<feature type="compositionally biased region" description="Polar residues" evidence="1">
    <location>
        <begin position="459"/>
        <end position="475"/>
    </location>
</feature>
<organism evidence="4 5">
    <name type="scientific">Neptunicella marina</name>
    <dbReference type="NCBI Taxonomy" id="2125989"/>
    <lineage>
        <taxon>Bacteria</taxon>
        <taxon>Pseudomonadati</taxon>
        <taxon>Pseudomonadota</taxon>
        <taxon>Gammaproteobacteria</taxon>
        <taxon>Alteromonadales</taxon>
        <taxon>Alteromonadaceae</taxon>
        <taxon>Neptunicella</taxon>
    </lineage>
</organism>
<evidence type="ECO:0000256" key="2">
    <source>
        <dbReference type="SAM" id="Phobius"/>
    </source>
</evidence>
<dbReference type="InterPro" id="IPR036890">
    <property type="entry name" value="HATPase_C_sf"/>
</dbReference>
<keyword evidence="4" id="KW-0808">Transferase</keyword>
<comment type="caution">
    <text evidence="4">The sequence shown here is derived from an EMBL/GenBank/DDBJ whole genome shotgun (WGS) entry which is preliminary data.</text>
</comment>
<feature type="transmembrane region" description="Helical" evidence="2">
    <location>
        <begin position="60"/>
        <end position="77"/>
    </location>
</feature>
<dbReference type="Gene3D" id="3.30.565.10">
    <property type="entry name" value="Histidine kinase-like ATPase, C-terminal domain"/>
    <property type="match status" value="1"/>
</dbReference>
<dbReference type="SUPFAM" id="SSF55874">
    <property type="entry name" value="ATPase domain of HSP90 chaperone/DNA topoisomerase II/histidine kinase"/>
    <property type="match status" value="1"/>
</dbReference>
<keyword evidence="2" id="KW-1133">Transmembrane helix</keyword>
<dbReference type="PANTHER" id="PTHR34220:SF7">
    <property type="entry name" value="SENSOR HISTIDINE KINASE YPDA"/>
    <property type="match status" value="1"/>
</dbReference>
<dbReference type="GO" id="GO:0016020">
    <property type="term" value="C:membrane"/>
    <property type="evidence" value="ECO:0007669"/>
    <property type="project" value="InterPro"/>
</dbReference>
<feature type="region of interest" description="Disordered" evidence="1">
    <location>
        <begin position="459"/>
        <end position="478"/>
    </location>
</feature>
<feature type="transmembrane region" description="Helical" evidence="2">
    <location>
        <begin position="89"/>
        <end position="109"/>
    </location>
</feature>
<keyword evidence="5" id="KW-1185">Reference proteome</keyword>
<keyword evidence="2" id="KW-0812">Transmembrane</keyword>
<reference evidence="4" key="2">
    <citation type="submission" date="2020-08" db="EMBL/GenBank/DDBJ databases">
        <authorList>
            <person name="Lai Q."/>
        </authorList>
    </citation>
    <scope>NUCLEOTIDE SEQUENCE</scope>
    <source>
        <strain evidence="4">S27-2</strain>
    </source>
</reference>
<feature type="transmembrane region" description="Helical" evidence="2">
    <location>
        <begin position="121"/>
        <end position="145"/>
    </location>
</feature>
<reference evidence="4" key="1">
    <citation type="journal article" date="2018" name="Int. J. Syst. Evol. Microbiol.">
        <title>Neptunicella marina gen. nov., sp. nov., isolated from surface seawater.</title>
        <authorList>
            <person name="Liu X."/>
            <person name="Lai Q."/>
            <person name="Du Y."/>
            <person name="Zhang X."/>
            <person name="Liu Z."/>
            <person name="Sun F."/>
            <person name="Shao Z."/>
        </authorList>
    </citation>
    <scope>NUCLEOTIDE SEQUENCE</scope>
    <source>
        <strain evidence="4">S27-2</strain>
    </source>
</reference>
<dbReference type="InterPro" id="IPR010559">
    <property type="entry name" value="Sig_transdc_His_kin_internal"/>
</dbReference>
<dbReference type="InterPro" id="IPR050640">
    <property type="entry name" value="Bact_2-comp_sensor_kinase"/>
</dbReference>
<dbReference type="RefSeq" id="WP_186507579.1">
    <property type="nucleotide sequence ID" value="NZ_JACNEP010000013.1"/>
</dbReference>
<dbReference type="AlphaFoldDB" id="A0A8J6M0C1"/>
<proteinExistence type="predicted"/>
<keyword evidence="2" id="KW-0472">Membrane</keyword>
<sequence>MSLLPVLTALVVEGSIRQFSLHSDSLPGYALILLQLAVEFSPLFLTQWYSQKYSGVQKALVWMGGFIVYPAINLLWISELSGNKTLFSMQGEIIAVCLSLLYAVHQFYQQQQQKPGIWRKLLNLDAVVILLLFCWAFTMTGMFVYTDDPLRNQPFPAIIDFGKMWDNLGLTFYFLAQFLVLASMIFSYYWLNRYLFIRNILAKHGMVAYLMSSCVFVFISYPLLVFIAMQLPWNLPEFSVTPSQNYNPFAPDNFRFATAVWLVSTPIILVFERQQTSLQLAELEQSQLSAEIKMLQQQVNPHFLFNTLNGLYALCLKNAANAGDMLLKLADLLRYTVYQGQKKRVLLQDEIDYLQNYLSLQMMRVDNKCELNISIPSIPQDATIAPLLLVMLVENAFKHGVEPSDEKSWVTIHLEIIDGQIQFECTNSLAPKHATHEQEGGVGLANLKRRLTLQYPQSYQLSSEPTGAAEQSETNEPTEKYWRATLCLPLN</sequence>
<keyword evidence="4" id="KW-0418">Kinase</keyword>
<dbReference type="Proteomes" id="UP000601768">
    <property type="component" value="Unassembled WGS sequence"/>
</dbReference>
<evidence type="ECO:0000313" key="4">
    <source>
        <dbReference type="EMBL" id="MBC3767064.1"/>
    </source>
</evidence>
<feature type="transmembrane region" description="Helical" evidence="2">
    <location>
        <begin position="170"/>
        <end position="191"/>
    </location>
</feature>
<dbReference type="PANTHER" id="PTHR34220">
    <property type="entry name" value="SENSOR HISTIDINE KINASE YPDA"/>
    <property type="match status" value="1"/>
</dbReference>